<reference evidence="1 2" key="1">
    <citation type="submission" date="2019-09" db="EMBL/GenBank/DDBJ databases">
        <title>Whole genome shotgun sequencing (WGS) of Ellagibacter isourolithinifaciens DSM 104140(T) and Adlercreutzia muris DSM 29508(T).</title>
        <authorList>
            <person name="Stoll D.A."/>
            <person name="Danylec N."/>
            <person name="Huch M."/>
        </authorList>
    </citation>
    <scope>NUCLEOTIDE SEQUENCE [LARGE SCALE GENOMIC DNA]</scope>
    <source>
        <strain evidence="1 2">DSM 104140</strain>
    </source>
</reference>
<dbReference type="InterPro" id="IPR024524">
    <property type="entry name" value="DUF3800"/>
</dbReference>
<organism evidence="1 2">
    <name type="scientific">Ellagibacter isourolithinifaciens</name>
    <dbReference type="NCBI Taxonomy" id="2137581"/>
    <lineage>
        <taxon>Bacteria</taxon>
        <taxon>Bacillati</taxon>
        <taxon>Actinomycetota</taxon>
        <taxon>Coriobacteriia</taxon>
        <taxon>Eggerthellales</taxon>
        <taxon>Eggerthellaceae</taxon>
        <taxon>Ellagibacter</taxon>
    </lineage>
</organism>
<sequence>MRELSIFIDESGDAAFRSDFYLVTLVFHRQDEPIQPNIAQYECTLTKELLDTIPFHFNPLLNGQDDYKWKDIRSRKRQLHAFRIFAEHLPIAYAAFVFEKRSRVTNTAQLTRAIEADVKGLLRSKQAYLQDFDQVKIYYDDGQSIVTKALHLAIEGAISSQAAVYKDASPKLYRLAQVADYLCGIELTAAKYERHLETRTDVEFFGSIRNFKKNYLKKIRRKRLN</sequence>
<comment type="caution">
    <text evidence="1">The sequence shown here is derived from an EMBL/GenBank/DDBJ whole genome shotgun (WGS) entry which is preliminary data.</text>
</comment>
<gene>
    <name evidence="1" type="ORF">F8C90_06950</name>
</gene>
<dbReference type="AlphaFoldDB" id="A0A6N6NN42"/>
<dbReference type="RefSeq" id="WP_158049800.1">
    <property type="nucleotide sequence ID" value="NZ_DBFRTL010000024.1"/>
</dbReference>
<evidence type="ECO:0000313" key="2">
    <source>
        <dbReference type="Proteomes" id="UP000468668"/>
    </source>
</evidence>
<dbReference type="OrthoDB" id="1998596at2"/>
<protein>
    <submittedName>
        <fullName evidence="1">DUF3800 domain-containing protein</fullName>
    </submittedName>
</protein>
<name>A0A6N6NN42_9ACTN</name>
<proteinExistence type="predicted"/>
<dbReference type="EMBL" id="WAJR01000015">
    <property type="protein sequence ID" value="KAB1640284.1"/>
    <property type="molecule type" value="Genomic_DNA"/>
</dbReference>
<accession>A0A6N6NN42</accession>
<evidence type="ECO:0000313" key="1">
    <source>
        <dbReference type="EMBL" id="KAB1640284.1"/>
    </source>
</evidence>
<keyword evidence="2" id="KW-1185">Reference proteome</keyword>
<dbReference type="Proteomes" id="UP000468668">
    <property type="component" value="Unassembled WGS sequence"/>
</dbReference>
<dbReference type="GeneID" id="300785913"/>
<dbReference type="Pfam" id="PF12686">
    <property type="entry name" value="DUF3800"/>
    <property type="match status" value="1"/>
</dbReference>